<evidence type="ECO:0000313" key="2">
    <source>
        <dbReference type="Proteomes" id="UP000799755"/>
    </source>
</evidence>
<dbReference type="EMBL" id="MU003500">
    <property type="protein sequence ID" value="KAF2473191.1"/>
    <property type="molecule type" value="Genomic_DNA"/>
</dbReference>
<gene>
    <name evidence="1" type="ORF">BDR25DRAFT_129500</name>
</gene>
<sequence>MWRCKRRDLVNVVIVLPALFAAASTSSHYSRSVAALAEREGPGRINAGPMCLRLFLLIFGSRLGINAFWEYLASFSSTESDQINHQPAPRAVTPQQFIRSEWLSNPPASRRS</sequence>
<evidence type="ECO:0000313" key="1">
    <source>
        <dbReference type="EMBL" id="KAF2473191.1"/>
    </source>
</evidence>
<dbReference type="Proteomes" id="UP000799755">
    <property type="component" value="Unassembled WGS sequence"/>
</dbReference>
<proteinExistence type="predicted"/>
<comment type="caution">
    <text evidence="1">The sequence shown here is derived from an EMBL/GenBank/DDBJ whole genome shotgun (WGS) entry which is preliminary data.</text>
</comment>
<protein>
    <submittedName>
        <fullName evidence="1">Uncharacterized protein</fullName>
    </submittedName>
</protein>
<keyword evidence="2" id="KW-1185">Reference proteome</keyword>
<organism evidence="1 2">
    <name type="scientific">Lindgomyces ingoldianus</name>
    <dbReference type="NCBI Taxonomy" id="673940"/>
    <lineage>
        <taxon>Eukaryota</taxon>
        <taxon>Fungi</taxon>
        <taxon>Dikarya</taxon>
        <taxon>Ascomycota</taxon>
        <taxon>Pezizomycotina</taxon>
        <taxon>Dothideomycetes</taxon>
        <taxon>Pleosporomycetidae</taxon>
        <taxon>Pleosporales</taxon>
        <taxon>Lindgomycetaceae</taxon>
        <taxon>Lindgomyces</taxon>
    </lineage>
</organism>
<name>A0ACB6R1X6_9PLEO</name>
<accession>A0ACB6R1X6</accession>
<reference evidence="1" key="1">
    <citation type="journal article" date="2020" name="Stud. Mycol.">
        <title>101 Dothideomycetes genomes: a test case for predicting lifestyles and emergence of pathogens.</title>
        <authorList>
            <person name="Haridas S."/>
            <person name="Albert R."/>
            <person name="Binder M."/>
            <person name="Bloem J."/>
            <person name="Labutti K."/>
            <person name="Salamov A."/>
            <person name="Andreopoulos B."/>
            <person name="Baker S."/>
            <person name="Barry K."/>
            <person name="Bills G."/>
            <person name="Bluhm B."/>
            <person name="Cannon C."/>
            <person name="Castanera R."/>
            <person name="Culley D."/>
            <person name="Daum C."/>
            <person name="Ezra D."/>
            <person name="Gonzalez J."/>
            <person name="Henrissat B."/>
            <person name="Kuo A."/>
            <person name="Liang C."/>
            <person name="Lipzen A."/>
            <person name="Lutzoni F."/>
            <person name="Magnuson J."/>
            <person name="Mondo S."/>
            <person name="Nolan M."/>
            <person name="Ohm R."/>
            <person name="Pangilinan J."/>
            <person name="Park H.-J."/>
            <person name="Ramirez L."/>
            <person name="Alfaro M."/>
            <person name="Sun H."/>
            <person name="Tritt A."/>
            <person name="Yoshinaga Y."/>
            <person name="Zwiers L.-H."/>
            <person name="Turgeon B."/>
            <person name="Goodwin S."/>
            <person name="Spatafora J."/>
            <person name="Crous P."/>
            <person name="Grigoriev I."/>
        </authorList>
    </citation>
    <scope>NUCLEOTIDE SEQUENCE</scope>
    <source>
        <strain evidence="1">ATCC 200398</strain>
    </source>
</reference>